<dbReference type="Pfam" id="PF12937">
    <property type="entry name" value="F-box-like"/>
    <property type="match status" value="1"/>
</dbReference>
<protein>
    <recommendedName>
        <fullName evidence="1">F-box domain-containing protein</fullName>
    </recommendedName>
</protein>
<evidence type="ECO:0000259" key="1">
    <source>
        <dbReference type="PROSITE" id="PS50181"/>
    </source>
</evidence>
<dbReference type="AlphaFoldDB" id="A0A9P6DCG6"/>
<dbReference type="Proteomes" id="UP000807025">
    <property type="component" value="Unassembled WGS sequence"/>
</dbReference>
<dbReference type="SUPFAM" id="SSF81383">
    <property type="entry name" value="F-box domain"/>
    <property type="match status" value="1"/>
</dbReference>
<dbReference type="EMBL" id="MU154613">
    <property type="protein sequence ID" value="KAF9491754.1"/>
    <property type="molecule type" value="Genomic_DNA"/>
</dbReference>
<reference evidence="2" key="1">
    <citation type="submission" date="2020-11" db="EMBL/GenBank/DDBJ databases">
        <authorList>
            <consortium name="DOE Joint Genome Institute"/>
            <person name="Ahrendt S."/>
            <person name="Riley R."/>
            <person name="Andreopoulos W."/>
            <person name="Labutti K."/>
            <person name="Pangilinan J."/>
            <person name="Ruiz-Duenas F.J."/>
            <person name="Barrasa J.M."/>
            <person name="Sanchez-Garcia M."/>
            <person name="Camarero S."/>
            <person name="Miyauchi S."/>
            <person name="Serrano A."/>
            <person name="Linde D."/>
            <person name="Babiker R."/>
            <person name="Drula E."/>
            <person name="Ayuso-Fernandez I."/>
            <person name="Pacheco R."/>
            <person name="Padilla G."/>
            <person name="Ferreira P."/>
            <person name="Barriuso J."/>
            <person name="Kellner H."/>
            <person name="Castanera R."/>
            <person name="Alfaro M."/>
            <person name="Ramirez L."/>
            <person name="Pisabarro A.G."/>
            <person name="Kuo A."/>
            <person name="Tritt A."/>
            <person name="Lipzen A."/>
            <person name="He G."/>
            <person name="Yan M."/>
            <person name="Ng V."/>
            <person name="Cullen D."/>
            <person name="Martin F."/>
            <person name="Rosso M.-N."/>
            <person name="Henrissat B."/>
            <person name="Hibbett D."/>
            <person name="Martinez A.T."/>
            <person name="Grigoriev I.V."/>
        </authorList>
    </citation>
    <scope>NUCLEOTIDE SEQUENCE</scope>
    <source>
        <strain evidence="2">ATCC 90797</strain>
    </source>
</reference>
<proteinExistence type="predicted"/>
<gene>
    <name evidence="2" type="ORF">BDN71DRAFT_1290644</name>
</gene>
<dbReference type="OrthoDB" id="424465at2759"/>
<accession>A0A9P6DCG6</accession>
<organism evidence="2 3">
    <name type="scientific">Pleurotus eryngii</name>
    <name type="common">Boletus of the steppes</name>
    <dbReference type="NCBI Taxonomy" id="5323"/>
    <lineage>
        <taxon>Eukaryota</taxon>
        <taxon>Fungi</taxon>
        <taxon>Dikarya</taxon>
        <taxon>Basidiomycota</taxon>
        <taxon>Agaricomycotina</taxon>
        <taxon>Agaricomycetes</taxon>
        <taxon>Agaricomycetidae</taxon>
        <taxon>Agaricales</taxon>
        <taxon>Pleurotineae</taxon>
        <taxon>Pleurotaceae</taxon>
        <taxon>Pleurotus</taxon>
    </lineage>
</organism>
<dbReference type="Gene3D" id="1.20.1280.50">
    <property type="match status" value="1"/>
</dbReference>
<feature type="domain" description="F-box" evidence="1">
    <location>
        <begin position="6"/>
        <end position="52"/>
    </location>
</feature>
<dbReference type="PROSITE" id="PS50181">
    <property type="entry name" value="FBOX"/>
    <property type="match status" value="1"/>
</dbReference>
<dbReference type="InterPro" id="IPR036047">
    <property type="entry name" value="F-box-like_dom_sf"/>
</dbReference>
<evidence type="ECO:0000313" key="2">
    <source>
        <dbReference type="EMBL" id="KAF9491754.1"/>
    </source>
</evidence>
<comment type="caution">
    <text evidence="2">The sequence shown here is derived from an EMBL/GenBank/DDBJ whole genome shotgun (WGS) entry which is preliminary data.</text>
</comment>
<name>A0A9P6DCG6_PLEER</name>
<keyword evidence="3" id="KW-1185">Reference proteome</keyword>
<sequence>MNSYQCTRFTDLPNDVLLEIAWFLRPQDLLTMTAISRALRSLFLEDVVWRQARPEWPLDVPVDLVPDDLDGSDLRRLHIKSIKLESMWGSSRTPSKVGGITTPAIVHSIQFLGSQWLLTLGDTEIQVLGGMMTLWSLEDLQDIHVACSFNIVAPHCFGFAAAWRKATSQIVIAVYTSNNSMQVHSMYRHQGIWGSDHVLTVHGLPNALNSQRRGACLAH</sequence>
<dbReference type="InterPro" id="IPR001810">
    <property type="entry name" value="F-box_dom"/>
</dbReference>
<evidence type="ECO:0000313" key="3">
    <source>
        <dbReference type="Proteomes" id="UP000807025"/>
    </source>
</evidence>